<keyword evidence="2" id="KW-0812">Transmembrane</keyword>
<feature type="compositionally biased region" description="Acidic residues" evidence="1">
    <location>
        <begin position="227"/>
        <end position="248"/>
    </location>
</feature>
<dbReference type="SUPFAM" id="SSF56219">
    <property type="entry name" value="DNase I-like"/>
    <property type="match status" value="1"/>
</dbReference>
<dbReference type="NCBIfam" id="NF033681">
    <property type="entry name" value="ExeM_NucH_DNase"/>
    <property type="match status" value="1"/>
</dbReference>
<evidence type="ECO:0000256" key="2">
    <source>
        <dbReference type="SAM" id="Phobius"/>
    </source>
</evidence>
<feature type="signal peptide" evidence="3">
    <location>
        <begin position="1"/>
        <end position="37"/>
    </location>
</feature>
<reference evidence="5" key="1">
    <citation type="journal article" date="2014" name="Int. J. Syst. Evol. Microbiol.">
        <title>Complete genome sequence of Corynebacterium casei LMG S-19264T (=DSM 44701T), isolated from a smear-ripened cheese.</title>
        <authorList>
            <consortium name="US DOE Joint Genome Institute (JGI-PGF)"/>
            <person name="Walter F."/>
            <person name="Albersmeier A."/>
            <person name="Kalinowski J."/>
            <person name="Ruckert C."/>
        </authorList>
    </citation>
    <scope>NUCLEOTIDE SEQUENCE</scope>
    <source>
        <strain evidence="5">CGMCC 1.15388</strain>
    </source>
</reference>
<reference evidence="5" key="2">
    <citation type="submission" date="2020-09" db="EMBL/GenBank/DDBJ databases">
        <authorList>
            <person name="Sun Q."/>
            <person name="Zhou Y."/>
        </authorList>
    </citation>
    <scope>NUCLEOTIDE SEQUENCE</scope>
    <source>
        <strain evidence="5">CGMCC 1.15388</strain>
    </source>
</reference>
<dbReference type="AlphaFoldDB" id="A0A917ASN7"/>
<feature type="transmembrane region" description="Helical" evidence="2">
    <location>
        <begin position="973"/>
        <end position="990"/>
    </location>
</feature>
<keyword evidence="2" id="KW-1133">Transmembrane helix</keyword>
<dbReference type="GO" id="GO:0003824">
    <property type="term" value="F:catalytic activity"/>
    <property type="evidence" value="ECO:0007669"/>
    <property type="project" value="InterPro"/>
</dbReference>
<dbReference type="PANTHER" id="PTHR42834:SF1">
    <property type="entry name" value="ENDONUCLEASE_EXONUCLEASE_PHOSPHATASE FAMILY PROTEIN (AFU_ORTHOLOGUE AFUA_3G09210)"/>
    <property type="match status" value="1"/>
</dbReference>
<evidence type="ECO:0000313" key="6">
    <source>
        <dbReference type="Proteomes" id="UP000633136"/>
    </source>
</evidence>
<evidence type="ECO:0000259" key="4">
    <source>
        <dbReference type="PROSITE" id="PS51841"/>
    </source>
</evidence>
<evidence type="ECO:0000256" key="3">
    <source>
        <dbReference type="SAM" id="SignalP"/>
    </source>
</evidence>
<dbReference type="Proteomes" id="UP000633136">
    <property type="component" value="Unassembled WGS sequence"/>
</dbReference>
<keyword evidence="6" id="KW-1185">Reference proteome</keyword>
<evidence type="ECO:0000313" key="5">
    <source>
        <dbReference type="EMBL" id="GGE71141.1"/>
    </source>
</evidence>
<feature type="domain" description="LTD" evidence="4">
    <location>
        <begin position="37"/>
        <end position="177"/>
    </location>
</feature>
<name>A0A917ASN7_9MICC</name>
<accession>A0A917ASN7</accession>
<feature type="compositionally biased region" description="Acidic residues" evidence="1">
    <location>
        <begin position="906"/>
        <end position="920"/>
    </location>
</feature>
<dbReference type="InterPro" id="IPR036691">
    <property type="entry name" value="Endo/exonu/phosph_ase_sf"/>
</dbReference>
<dbReference type="Pfam" id="PF03372">
    <property type="entry name" value="Exo_endo_phos"/>
    <property type="match status" value="1"/>
</dbReference>
<feature type="region of interest" description="Disordered" evidence="1">
    <location>
        <begin position="906"/>
        <end position="961"/>
    </location>
</feature>
<organism evidence="5 6">
    <name type="scientific">Nesterenkonia cremea</name>
    <dbReference type="NCBI Taxonomy" id="1882340"/>
    <lineage>
        <taxon>Bacteria</taxon>
        <taxon>Bacillati</taxon>
        <taxon>Actinomycetota</taxon>
        <taxon>Actinomycetes</taxon>
        <taxon>Micrococcales</taxon>
        <taxon>Micrococcaceae</taxon>
        <taxon>Nesterenkonia</taxon>
    </lineage>
</organism>
<dbReference type="Gene3D" id="3.60.10.10">
    <property type="entry name" value="Endonuclease/exonuclease/phosphatase"/>
    <property type="match status" value="1"/>
</dbReference>
<sequence length="998" mass="106244">MPTPASPSPDAHGRRWPRMLTVAVLSGAMLGPVPAMASTAEDPEGADCILIDEVNTRGGSSAQDLPRYVELTNSCDAEVDVSGWSVQGYQSSGTPYSGSSTQLSGSIPAEGSYLILGPAADGGPVTEVHPDHDAGAALNYAGGDSSVALFSTESPAEDASGDLSEHPDVVDALGWGEAEIGLGDSRPTAPEAASGETLQRVDTTGDDGEDFSAAPAAPRYSGGDALISEDEEEPDPEDPDPTEPDPSEPTDPPAEGELPISEIRGEASIDPTTSPYLGEEVTTRGVVTARYADPENESRPWDGFSLQEEGACGEEDYSDHEVSCAVFVWMGTGWDGSEVEEGDYVEVTGAVDTWEESSSTDSAQLQITQPEVDVLEGESFTEPVPYPVEGFLEVEEREELIGMALAPEGDWTVTDNYGLLHGEADSVGGVLGVVDGTDPLVIPTAQHHPDAEEREELAVSNAERFIQLGHGGRNRWASWSDEADMPLPYLSTEQVPRVGSSVEWNAPVILEHRYDNWRFEPTSFLPGSPEQEPATFSDTREEAEVPERAGDVRVAGFNVLNYFPHVGEYEQDCDYHEDRHGEPTTTDFCTSRGAYTDEHFEVQQQRIVNTIVAMDADIVALQEMENSAHFGEDRDYAHQVLVEALNAVEGEGTWDYVPVEEFPEDEDVIRNGYIYKPDAVELVDSLILFDEGVEHLDSDALDGYDLADIYSNAREPMAALFQPVGGDEDDQFALVVNHLKSKGGEGEGDNADVGDGSGAFNGDRTRQAEAMVAFTDAMQEEYGTDRFYLMGDFNAYAAEDPMVTIEEGGFTNLSAQHSEETGNYSYSFSGESGSLDHVVATDAAVETVAQTHIWNTNAPEPIALEYSRYEASGTPGLYEEPAWSDSIWRASDHDPIIADIVVGEETDAGQDGGTGDEDADGGAAGSEAGADVEARGAETGAGTGSAAASAEEDASPAAASSDGDLALTGAQNFWIAAIAAGLLGVGTFLAHRSRLGQP</sequence>
<keyword evidence="2" id="KW-0472">Membrane</keyword>
<dbReference type="EMBL" id="BMIS01000007">
    <property type="protein sequence ID" value="GGE71141.1"/>
    <property type="molecule type" value="Genomic_DNA"/>
</dbReference>
<protein>
    <recommendedName>
        <fullName evidence="4">LTD domain-containing protein</fullName>
    </recommendedName>
</protein>
<dbReference type="InterPro" id="IPR001322">
    <property type="entry name" value="Lamin_tail_dom"/>
</dbReference>
<proteinExistence type="predicted"/>
<comment type="caution">
    <text evidence="5">The sequence shown here is derived from an EMBL/GenBank/DDBJ whole genome shotgun (WGS) entry which is preliminary data.</text>
</comment>
<dbReference type="CDD" id="cd10283">
    <property type="entry name" value="MnuA_DNase1-like"/>
    <property type="match status" value="1"/>
</dbReference>
<evidence type="ECO:0000256" key="1">
    <source>
        <dbReference type="SAM" id="MobiDB-lite"/>
    </source>
</evidence>
<feature type="region of interest" description="Disordered" evidence="1">
    <location>
        <begin position="180"/>
        <end position="277"/>
    </location>
</feature>
<dbReference type="InterPro" id="IPR047971">
    <property type="entry name" value="ExeM-like"/>
</dbReference>
<dbReference type="RefSeq" id="WP_188684859.1">
    <property type="nucleotide sequence ID" value="NZ_BMIS01000007.1"/>
</dbReference>
<dbReference type="InterPro" id="IPR005135">
    <property type="entry name" value="Endo/exonuclease/phosphatase"/>
</dbReference>
<dbReference type="PROSITE" id="PS51841">
    <property type="entry name" value="LTD"/>
    <property type="match status" value="1"/>
</dbReference>
<gene>
    <name evidence="5" type="ORF">GCM10011401_17820</name>
</gene>
<keyword evidence="3" id="KW-0732">Signal</keyword>
<feature type="compositionally biased region" description="Low complexity" evidence="1">
    <location>
        <begin position="925"/>
        <end position="961"/>
    </location>
</feature>
<feature type="chain" id="PRO_5038001013" description="LTD domain-containing protein" evidence="3">
    <location>
        <begin position="38"/>
        <end position="998"/>
    </location>
</feature>
<dbReference type="PANTHER" id="PTHR42834">
    <property type="entry name" value="ENDONUCLEASE/EXONUCLEASE/PHOSPHATASE FAMILY PROTEIN (AFU_ORTHOLOGUE AFUA_3G09210)"/>
    <property type="match status" value="1"/>
</dbReference>